<dbReference type="SMART" id="SM01092">
    <property type="entry name" value="CO_deh_flav_C"/>
    <property type="match status" value="1"/>
</dbReference>
<dbReference type="RefSeq" id="WP_090059461.1">
    <property type="nucleotide sequence ID" value="NZ_FORH01000002.1"/>
</dbReference>
<reference evidence="3" key="1">
    <citation type="submission" date="2016-10" db="EMBL/GenBank/DDBJ databases">
        <authorList>
            <person name="Varghese N."/>
            <person name="Submissions S."/>
        </authorList>
    </citation>
    <scope>NUCLEOTIDE SEQUENCE [LARGE SCALE GENOMIC DNA]</scope>
    <source>
        <strain evidence="3">DSM 26471</strain>
    </source>
</reference>
<dbReference type="Pfam" id="PF00941">
    <property type="entry name" value="FAD_binding_5"/>
    <property type="match status" value="1"/>
</dbReference>
<dbReference type="Pfam" id="PF01315">
    <property type="entry name" value="Ald_Xan_dh_C"/>
    <property type="match status" value="1"/>
</dbReference>
<sequence>MRISRPETLAEAEALIAGGGVPVAGGSGFQLEFSQGAVAPAHYVRIGHLLPMGIYREIDGLCIGAGTPLEEIRQAGLPLLSEACRDVAAPNIRRLATLGGNLAWGKGCLIPALIALDATVETREGEVNILDYLAEPKGIVLYLTLRPLARQTWRKIGLRQAFTASIIASAGAMTLERGKITAVRLAVGGGATPPQRLQTVEDWLIGQTPEAVDRDILRERLEQAISAPDCAFRSARYRKRVAAAALSAGLFGLPERHAIRPVSRPKATIPPELTELSRADGGARWHTRPDMPAKIRGELTYLTDRRSPDMLVGRILRAGRPHARILSIDTAKAEALDGVAAVVTHRDIKGLNGFGILFQDQPALCADKVRYTGDPVAAVAAVDAETAARALALIEVIYEDLPVVTSVEAALAEESPAVHERGNLVTEVIHDKGDLAAGWAEAVHVVEDTYVTPRQMHGFMETEGGWAAPEGEGLVVCVGGQHGARDRMQLSRILALPEDKLRVITSPTGGAFGGKDELTVQPALALLAQKSGRPVRLHLSRAESVEAGIKRNPMWLRMKTGCDARGRIVAQEVEVLSDSGAYASLSPGVLETAMEHVVGPYEVGNFHARGRLAYTNNGIGGAFRGFGANQMTFAIECQIDRLAEKVGLDPIAMRRLNLRRPGSPGVLGQKVAPSERLIEMLDAAGASPLWRGGETGPKEFGPKEFGAEEMRSEEIGPEEIAGVGMALNYQGNGLGTIPEDEADFALALKGGKIEARCGLDEIGQGMVASLHAAISTRLGCGRDDVSAIFGDTKRAPDSGSTTASRGGYVVWRGVEETAPGFTAALLERASELLHRPIEELAIVPGGIGEARLNQPKPVLSFAELGEIAPVQAHYAFPKSDYFKGNARFIFAFGATLARVAVNRITGALRILDLEMHTAAGPVIDMASYLGQMEGGLVQGVGFTLTEDMPMVKGRPVAKNFDTYMMPGVRDVPGTMRVTAHEGLDPGDPFGPRGAGELGIGAVTPAIANAVADAIGRWPVVTPFPPEMILDLMEAAR</sequence>
<dbReference type="SUPFAM" id="SSF55447">
    <property type="entry name" value="CO dehydrogenase flavoprotein C-terminal domain-like"/>
    <property type="match status" value="1"/>
</dbReference>
<name>A0A1I3NMU6_9RHOB</name>
<dbReference type="InterPro" id="IPR016208">
    <property type="entry name" value="Ald_Oxase/xanthine_DH-like"/>
</dbReference>
<dbReference type="Proteomes" id="UP000199630">
    <property type="component" value="Unassembled WGS sequence"/>
</dbReference>
<dbReference type="InterPro" id="IPR036856">
    <property type="entry name" value="Ald_Oxase/Xan_DH_a/b_sf"/>
</dbReference>
<dbReference type="InterPro" id="IPR016166">
    <property type="entry name" value="FAD-bd_PCMH"/>
</dbReference>
<keyword evidence="3" id="KW-1185">Reference proteome</keyword>
<dbReference type="SMART" id="SM01008">
    <property type="entry name" value="Ald_Xan_dh_C"/>
    <property type="match status" value="1"/>
</dbReference>
<dbReference type="Gene3D" id="3.30.365.10">
    <property type="entry name" value="Aldehyde oxidase/xanthine dehydrogenase, molybdopterin binding domain"/>
    <property type="match status" value="5"/>
</dbReference>
<dbReference type="PANTHER" id="PTHR11908">
    <property type="entry name" value="XANTHINE DEHYDROGENASE"/>
    <property type="match status" value="1"/>
</dbReference>
<dbReference type="InterPro" id="IPR016169">
    <property type="entry name" value="FAD-bd_PCMH_sub2"/>
</dbReference>
<dbReference type="EMBL" id="FORH01000002">
    <property type="protein sequence ID" value="SFJ10250.1"/>
    <property type="molecule type" value="Genomic_DNA"/>
</dbReference>
<evidence type="ECO:0000313" key="3">
    <source>
        <dbReference type="Proteomes" id="UP000199630"/>
    </source>
</evidence>
<protein>
    <submittedName>
        <fullName evidence="2">CO or xanthine dehydrogenase, Mo-binding subunit</fullName>
    </submittedName>
</protein>
<accession>A0A1I3NMU6</accession>
<dbReference type="SUPFAM" id="SSF56176">
    <property type="entry name" value="FAD-binding/transporter-associated domain-like"/>
    <property type="match status" value="1"/>
</dbReference>
<dbReference type="InterPro" id="IPR008274">
    <property type="entry name" value="AldOxase/xan_DH_MoCoBD1"/>
</dbReference>
<organism evidence="2 3">
    <name type="scientific">Celeribacter neptunius</name>
    <dbReference type="NCBI Taxonomy" id="588602"/>
    <lineage>
        <taxon>Bacteria</taxon>
        <taxon>Pseudomonadati</taxon>
        <taxon>Pseudomonadota</taxon>
        <taxon>Alphaproteobacteria</taxon>
        <taxon>Rhodobacterales</taxon>
        <taxon>Roseobacteraceae</taxon>
        <taxon>Celeribacter</taxon>
    </lineage>
</organism>
<dbReference type="Gene3D" id="3.30.465.10">
    <property type="match status" value="1"/>
</dbReference>
<dbReference type="InterPro" id="IPR002346">
    <property type="entry name" value="Mopterin_DH_FAD-bd"/>
</dbReference>
<dbReference type="STRING" id="588602.SAMN04487991_1410"/>
<gene>
    <name evidence="2" type="ORF">SAMN04487991_1410</name>
</gene>
<dbReference type="InterPro" id="IPR036318">
    <property type="entry name" value="FAD-bd_PCMH-like_sf"/>
</dbReference>
<evidence type="ECO:0000259" key="1">
    <source>
        <dbReference type="PROSITE" id="PS51387"/>
    </source>
</evidence>
<dbReference type="GO" id="GO:0071949">
    <property type="term" value="F:FAD binding"/>
    <property type="evidence" value="ECO:0007669"/>
    <property type="project" value="InterPro"/>
</dbReference>
<dbReference type="OrthoDB" id="9763985at2"/>
<evidence type="ECO:0000313" key="2">
    <source>
        <dbReference type="EMBL" id="SFJ10250.1"/>
    </source>
</evidence>
<dbReference type="InterPro" id="IPR037165">
    <property type="entry name" value="AldOxase/xan_DH_Mopterin-bd_sf"/>
</dbReference>
<proteinExistence type="predicted"/>
<dbReference type="InterPro" id="IPR005107">
    <property type="entry name" value="CO_DH_flav_C"/>
</dbReference>
<dbReference type="SUPFAM" id="SSF56003">
    <property type="entry name" value="Molybdenum cofactor-binding domain"/>
    <property type="match status" value="1"/>
</dbReference>
<dbReference type="Pfam" id="PF02738">
    <property type="entry name" value="MoCoBD_1"/>
    <property type="match status" value="1"/>
</dbReference>
<dbReference type="InterPro" id="IPR036683">
    <property type="entry name" value="CO_DH_flav_C_dom_sf"/>
</dbReference>
<dbReference type="PROSITE" id="PS51387">
    <property type="entry name" value="FAD_PCMH"/>
    <property type="match status" value="1"/>
</dbReference>
<dbReference type="Pfam" id="PF20256">
    <property type="entry name" value="MoCoBD_2"/>
    <property type="match status" value="1"/>
</dbReference>
<dbReference type="Pfam" id="PF03450">
    <property type="entry name" value="CO_deh_flav_C"/>
    <property type="match status" value="1"/>
</dbReference>
<feature type="domain" description="FAD-binding PCMH-type" evidence="1">
    <location>
        <begin position="1"/>
        <end position="150"/>
    </location>
</feature>
<dbReference type="SUPFAM" id="SSF54665">
    <property type="entry name" value="CO dehydrogenase molybdoprotein N-domain-like"/>
    <property type="match status" value="1"/>
</dbReference>
<dbReference type="PANTHER" id="PTHR11908:SF157">
    <property type="entry name" value="XANTHINE DEHYDROGENASE SUBUNIT D-RELATED"/>
    <property type="match status" value="1"/>
</dbReference>
<dbReference type="GO" id="GO:0016491">
    <property type="term" value="F:oxidoreductase activity"/>
    <property type="evidence" value="ECO:0007669"/>
    <property type="project" value="InterPro"/>
</dbReference>
<dbReference type="Gene3D" id="3.90.1170.50">
    <property type="entry name" value="Aldehyde oxidase/xanthine dehydrogenase, a/b hammerhead"/>
    <property type="match status" value="1"/>
</dbReference>
<dbReference type="InterPro" id="IPR000674">
    <property type="entry name" value="Ald_Oxase/Xan_DH_a/b"/>
</dbReference>
<dbReference type="InterPro" id="IPR046867">
    <property type="entry name" value="AldOxase/xan_DH_MoCoBD2"/>
</dbReference>
<dbReference type="AlphaFoldDB" id="A0A1I3NMU6"/>
<dbReference type="GO" id="GO:0005506">
    <property type="term" value="F:iron ion binding"/>
    <property type="evidence" value="ECO:0007669"/>
    <property type="project" value="InterPro"/>
</dbReference>